<dbReference type="Gene3D" id="2.120.10.30">
    <property type="entry name" value="TolB, C-terminal domain"/>
    <property type="match status" value="1"/>
</dbReference>
<dbReference type="InterPro" id="IPR013658">
    <property type="entry name" value="SGL"/>
</dbReference>
<proteinExistence type="inferred from homology"/>
<dbReference type="PRINTS" id="PR01790">
    <property type="entry name" value="SMP30FAMILY"/>
</dbReference>
<feature type="domain" description="SMP-30/Gluconolactonase/LRE-like region" evidence="2">
    <location>
        <begin position="15"/>
        <end position="250"/>
    </location>
</feature>
<evidence type="ECO:0000313" key="4">
    <source>
        <dbReference type="Proteomes" id="UP001597478"/>
    </source>
</evidence>
<organism evidence="3 4">
    <name type="scientific">Prauserella oleivorans</name>
    <dbReference type="NCBI Taxonomy" id="1478153"/>
    <lineage>
        <taxon>Bacteria</taxon>
        <taxon>Bacillati</taxon>
        <taxon>Actinomycetota</taxon>
        <taxon>Actinomycetes</taxon>
        <taxon>Pseudonocardiales</taxon>
        <taxon>Pseudonocardiaceae</taxon>
        <taxon>Prauserella</taxon>
    </lineage>
</organism>
<reference evidence="4" key="1">
    <citation type="journal article" date="2019" name="Int. J. Syst. Evol. Microbiol.">
        <title>The Global Catalogue of Microorganisms (GCM) 10K type strain sequencing project: providing services to taxonomists for standard genome sequencing and annotation.</title>
        <authorList>
            <consortium name="The Broad Institute Genomics Platform"/>
            <consortium name="The Broad Institute Genome Sequencing Center for Infectious Disease"/>
            <person name="Wu L."/>
            <person name="Ma J."/>
        </authorList>
    </citation>
    <scope>NUCLEOTIDE SEQUENCE [LARGE SCALE GENOMIC DNA]</scope>
    <source>
        <strain evidence="4">IBRC-M 10906</strain>
    </source>
</reference>
<comment type="similarity">
    <text evidence="1">Belongs to the SMP-30/CGR1 family.</text>
</comment>
<dbReference type="InterPro" id="IPR011042">
    <property type="entry name" value="6-blade_b-propeller_TolB-like"/>
</dbReference>
<dbReference type="InterPro" id="IPR005511">
    <property type="entry name" value="SMP-30"/>
</dbReference>
<gene>
    <name evidence="3" type="ORF">ACFS2C_03110</name>
</gene>
<dbReference type="Proteomes" id="UP001597478">
    <property type="component" value="Unassembled WGS sequence"/>
</dbReference>
<keyword evidence="4" id="KW-1185">Reference proteome</keyword>
<dbReference type="PANTHER" id="PTHR10907:SF47">
    <property type="entry name" value="REGUCALCIN"/>
    <property type="match status" value="1"/>
</dbReference>
<dbReference type="EMBL" id="JBHUOF010000003">
    <property type="protein sequence ID" value="MFD2798379.1"/>
    <property type="molecule type" value="Genomic_DNA"/>
</dbReference>
<dbReference type="SUPFAM" id="SSF63829">
    <property type="entry name" value="Calcium-dependent phosphotriesterase"/>
    <property type="match status" value="1"/>
</dbReference>
<comment type="caution">
    <text evidence="3">The sequence shown here is derived from an EMBL/GenBank/DDBJ whole genome shotgun (WGS) entry which is preliminary data.</text>
</comment>
<protein>
    <submittedName>
        <fullName evidence="3">SMP-30/gluconolactonase/LRE family protein</fullName>
        <ecNumber evidence="3">3.1.1.99</ecNumber>
    </submittedName>
</protein>
<accession>A0ABW5W4H2</accession>
<sequence>MSGNHTAWPGERFGLGEGLRRVGDRMIMVDILTGRLLELPSDGEPRVLLQLDVPLGAVAPRPGGGWIAAAGTGIAVLGDTGVGHWLARPEDAAATPMRMNDGVADPSGRFWAGSMAYDNTPGAGSLYRVDPDGTVTRVLSDLTIPNGPAFDAEGTTMYLADSAQGVIYRFAVDPASGRLGARTEFVTVEHGSPDGMMVDAEGFLWSAIWGAGHVRRYTPTGSLERIVEVPAEQPTSVYVDRDRLVVTSATVGLAEPGEFDGAVLSVPLSPQR</sequence>
<dbReference type="GO" id="GO:0016787">
    <property type="term" value="F:hydrolase activity"/>
    <property type="evidence" value="ECO:0007669"/>
    <property type="project" value="UniProtKB-KW"/>
</dbReference>
<dbReference type="RefSeq" id="WP_377383982.1">
    <property type="nucleotide sequence ID" value="NZ_JBHSAN010000001.1"/>
</dbReference>
<keyword evidence="3" id="KW-0378">Hydrolase</keyword>
<dbReference type="EC" id="3.1.1.99" evidence="3"/>
<dbReference type="PANTHER" id="PTHR10907">
    <property type="entry name" value="REGUCALCIN"/>
    <property type="match status" value="1"/>
</dbReference>
<evidence type="ECO:0000313" key="3">
    <source>
        <dbReference type="EMBL" id="MFD2798379.1"/>
    </source>
</evidence>
<dbReference type="Pfam" id="PF08450">
    <property type="entry name" value="SGL"/>
    <property type="match status" value="1"/>
</dbReference>
<name>A0ABW5W4H2_9PSEU</name>
<evidence type="ECO:0000259" key="2">
    <source>
        <dbReference type="Pfam" id="PF08450"/>
    </source>
</evidence>
<evidence type="ECO:0000256" key="1">
    <source>
        <dbReference type="ARBA" id="ARBA00008853"/>
    </source>
</evidence>